<feature type="domain" description="Transglutaminase-like" evidence="1">
    <location>
        <begin position="366"/>
        <end position="426"/>
    </location>
</feature>
<dbReference type="Pfam" id="PF01841">
    <property type="entry name" value="Transglut_core"/>
    <property type="match status" value="1"/>
</dbReference>
<proteinExistence type="predicted"/>
<evidence type="ECO:0000313" key="2">
    <source>
        <dbReference type="EMBL" id="HDM90028.1"/>
    </source>
</evidence>
<dbReference type="Gene3D" id="3.10.620.30">
    <property type="match status" value="1"/>
</dbReference>
<gene>
    <name evidence="2" type="ORF">ENG67_02335</name>
</gene>
<reference evidence="2" key="1">
    <citation type="journal article" date="2020" name="mSystems">
        <title>Genome- and Community-Level Interaction Insights into Carbon Utilization and Element Cycling Functions of Hydrothermarchaeota in Hydrothermal Sediment.</title>
        <authorList>
            <person name="Zhou Z."/>
            <person name="Liu Y."/>
            <person name="Xu W."/>
            <person name="Pan J."/>
            <person name="Luo Z.H."/>
            <person name="Li M."/>
        </authorList>
    </citation>
    <scope>NUCLEOTIDE SEQUENCE [LARGE SCALE GENOMIC DNA]</scope>
    <source>
        <strain evidence="2">HyVt-237</strain>
    </source>
</reference>
<comment type="caution">
    <text evidence="2">The sequence shown here is derived from an EMBL/GenBank/DDBJ whole genome shotgun (WGS) entry which is preliminary data.</text>
</comment>
<dbReference type="InterPro" id="IPR002931">
    <property type="entry name" value="Transglutaminase-like"/>
</dbReference>
<name>A0A7C1BFR5_UNCW3</name>
<dbReference type="PANTHER" id="PTHR33490">
    <property type="entry name" value="BLR5614 PROTEIN-RELATED"/>
    <property type="match status" value="1"/>
</dbReference>
<dbReference type="SMART" id="SM00460">
    <property type="entry name" value="TGc"/>
    <property type="match status" value="1"/>
</dbReference>
<sequence>MARKGYFVFLFILLLAASLVGADSLTQWLGVYLSGQKIGYVYLHVVPLEGGYRVIERNVMSLKMLGQDKEVTTYQVALADRSFRLREFSFSMKTGDQQVSEEGKALKGTLKVSVITGEGSRSERSFLYGGDLYLPSLLEAKAALQGLKSGVFHIFDPSTISLDSGVVRDLGTAEVEYRGEKVTARLYEAVYSGIRTRTWVRDGRILREESPMKIVMVDEPKEKAVQLGGEKVDLLSLFAVEPGGLRVNPADYRFVRLKLSGVSFDNLDLSFDGQKVVKRKGDQVVLSIERADPDSLRGGVPLPDSVSLYLEPTPFIQSDAPEIKDLAREIIAGAKDDVDKVRKILEWVYTTLEKKPTVTLPTALDVLKMGYGDCNEHSVLFAALARAAGIPAEITVGLIYQLGRYYYHAWDAVFIGGRWVFVDPIFNEFPASAGHLMLKRGGIEKQADLVPVVGQLKIEILEAR</sequence>
<organism evidence="2">
    <name type="scientific">candidate division WOR-3 bacterium</name>
    <dbReference type="NCBI Taxonomy" id="2052148"/>
    <lineage>
        <taxon>Bacteria</taxon>
        <taxon>Bacteria division WOR-3</taxon>
    </lineage>
</organism>
<protein>
    <submittedName>
        <fullName evidence="2">Transglutaminase domain-containing protein</fullName>
    </submittedName>
</protein>
<dbReference type="SUPFAM" id="SSF54001">
    <property type="entry name" value="Cysteine proteinases"/>
    <property type="match status" value="1"/>
</dbReference>
<dbReference type="AlphaFoldDB" id="A0A7C1BFR5"/>
<accession>A0A7C1BFR5</accession>
<dbReference type="EMBL" id="DRBW01000086">
    <property type="protein sequence ID" value="HDM90028.1"/>
    <property type="molecule type" value="Genomic_DNA"/>
</dbReference>
<evidence type="ECO:0000259" key="1">
    <source>
        <dbReference type="SMART" id="SM00460"/>
    </source>
</evidence>
<dbReference type="InterPro" id="IPR038765">
    <property type="entry name" value="Papain-like_cys_pep_sf"/>
</dbReference>
<dbReference type="Proteomes" id="UP000885931">
    <property type="component" value="Unassembled WGS sequence"/>
</dbReference>
<dbReference type="PANTHER" id="PTHR33490:SF3">
    <property type="entry name" value="CONSERVED INTEGRAL MEMBRANE PROTEIN"/>
    <property type="match status" value="1"/>
</dbReference>